<evidence type="ECO:0008006" key="3">
    <source>
        <dbReference type="Google" id="ProtNLM"/>
    </source>
</evidence>
<gene>
    <name evidence="1" type="ORF">GCM10025867_40820</name>
</gene>
<keyword evidence="2" id="KW-1185">Reference proteome</keyword>
<dbReference type="EMBL" id="AP027732">
    <property type="protein sequence ID" value="BDZ51841.1"/>
    <property type="molecule type" value="Genomic_DNA"/>
</dbReference>
<reference evidence="2" key="1">
    <citation type="journal article" date="2019" name="Int. J. Syst. Evol. Microbiol.">
        <title>The Global Catalogue of Microorganisms (GCM) 10K type strain sequencing project: providing services to taxonomists for standard genome sequencing and annotation.</title>
        <authorList>
            <consortium name="The Broad Institute Genomics Platform"/>
            <consortium name="The Broad Institute Genome Sequencing Center for Infectious Disease"/>
            <person name="Wu L."/>
            <person name="Ma J."/>
        </authorList>
    </citation>
    <scope>NUCLEOTIDE SEQUENCE [LARGE SCALE GENOMIC DNA]</scope>
    <source>
        <strain evidence="2">NBRC 108728</strain>
    </source>
</reference>
<sequence>MTIDTTSGTKVTRSATSSVGALKSGETITAIGTAGSGGDISATTISEGTALRGGFGRGAGAGAGAGAK</sequence>
<evidence type="ECO:0000313" key="1">
    <source>
        <dbReference type="EMBL" id="BDZ51841.1"/>
    </source>
</evidence>
<organism evidence="1 2">
    <name type="scientific">Frondihabitans sucicola</name>
    <dbReference type="NCBI Taxonomy" id="1268041"/>
    <lineage>
        <taxon>Bacteria</taxon>
        <taxon>Bacillati</taxon>
        <taxon>Actinomycetota</taxon>
        <taxon>Actinomycetes</taxon>
        <taxon>Micrococcales</taxon>
        <taxon>Microbacteriaceae</taxon>
        <taxon>Frondihabitans</taxon>
    </lineage>
</organism>
<proteinExistence type="predicted"/>
<dbReference type="RefSeq" id="WP_286344511.1">
    <property type="nucleotide sequence ID" value="NZ_AP027732.1"/>
</dbReference>
<dbReference type="Proteomes" id="UP001321486">
    <property type="component" value="Chromosome"/>
</dbReference>
<accession>A0ABN6Y765</accession>
<protein>
    <recommendedName>
        <fullName evidence="3">DUF5666 domain-containing protein</fullName>
    </recommendedName>
</protein>
<name>A0ABN6Y765_9MICO</name>
<evidence type="ECO:0000313" key="2">
    <source>
        <dbReference type="Proteomes" id="UP001321486"/>
    </source>
</evidence>